<evidence type="ECO:0000313" key="2">
    <source>
        <dbReference type="Proteomes" id="UP000256913"/>
    </source>
</evidence>
<name>A0A3D9ZKL8_9ACTN</name>
<comment type="caution">
    <text evidence="1">The sequence shown here is derived from an EMBL/GenBank/DDBJ whole genome shotgun (WGS) entry which is preliminary data.</text>
</comment>
<proteinExistence type="predicted"/>
<protein>
    <submittedName>
        <fullName evidence="1">Uncharacterized protein</fullName>
    </submittedName>
</protein>
<dbReference type="Proteomes" id="UP000256913">
    <property type="component" value="Unassembled WGS sequence"/>
</dbReference>
<sequence length="136" mass="14907">MARSNEDLSPAWLNDYEAIEADIDRMAEFAAKLEAEVHNNFAPHLDPIFDDIMTELPPAYTDFPELLAFLESHTASAQDTAYTVYYYQDVTGGFAVAAGEVSRNYRAADAFAAAKVEDVRAALDKTAAGFPDPHNA</sequence>
<reference evidence="1 2" key="1">
    <citation type="submission" date="2018-08" db="EMBL/GenBank/DDBJ databases">
        <title>Sequencing the genomes of 1000 actinobacteria strains.</title>
        <authorList>
            <person name="Klenk H.-P."/>
        </authorList>
    </citation>
    <scope>NUCLEOTIDE SEQUENCE [LARGE SCALE GENOMIC DNA]</scope>
    <source>
        <strain evidence="1 2">DSM 44099</strain>
    </source>
</reference>
<organism evidence="1 2">
    <name type="scientific">Asanoa ferruginea</name>
    <dbReference type="NCBI Taxonomy" id="53367"/>
    <lineage>
        <taxon>Bacteria</taxon>
        <taxon>Bacillati</taxon>
        <taxon>Actinomycetota</taxon>
        <taxon>Actinomycetes</taxon>
        <taxon>Micromonosporales</taxon>
        <taxon>Micromonosporaceae</taxon>
        <taxon>Asanoa</taxon>
    </lineage>
</organism>
<evidence type="ECO:0000313" key="1">
    <source>
        <dbReference type="EMBL" id="REF97032.1"/>
    </source>
</evidence>
<accession>A0A3D9ZKL8</accession>
<dbReference type="OrthoDB" id="3381875at2"/>
<dbReference type="EMBL" id="QUMQ01000001">
    <property type="protein sequence ID" value="REF97032.1"/>
    <property type="molecule type" value="Genomic_DNA"/>
</dbReference>
<gene>
    <name evidence="1" type="ORF">DFJ67_3027</name>
</gene>
<dbReference type="AlphaFoldDB" id="A0A3D9ZKL8"/>
<keyword evidence="2" id="KW-1185">Reference proteome</keyword>
<dbReference type="RefSeq" id="WP_116068453.1">
    <property type="nucleotide sequence ID" value="NZ_BONB01000031.1"/>
</dbReference>